<organism evidence="4 5">
    <name type="scientific">Candidatus Tanganyikabacteria bacterium</name>
    <dbReference type="NCBI Taxonomy" id="2961651"/>
    <lineage>
        <taxon>Bacteria</taxon>
        <taxon>Bacillati</taxon>
        <taxon>Candidatus Sericytochromatia</taxon>
        <taxon>Candidatus Tanganyikabacteria</taxon>
    </lineage>
</organism>
<evidence type="ECO:0000256" key="1">
    <source>
        <dbReference type="SAM" id="MobiDB-lite"/>
    </source>
</evidence>
<dbReference type="InterPro" id="IPR052179">
    <property type="entry name" value="DD-CPase-like"/>
</dbReference>
<evidence type="ECO:0000259" key="3">
    <source>
        <dbReference type="Pfam" id="PF02557"/>
    </source>
</evidence>
<dbReference type="GO" id="GO:0008233">
    <property type="term" value="F:peptidase activity"/>
    <property type="evidence" value="ECO:0007669"/>
    <property type="project" value="InterPro"/>
</dbReference>
<evidence type="ECO:0000259" key="2">
    <source>
        <dbReference type="Pfam" id="PF01471"/>
    </source>
</evidence>
<dbReference type="PANTHER" id="PTHR34385:SF1">
    <property type="entry name" value="PEPTIDOGLYCAN L-ALANYL-D-GLUTAMATE ENDOPEPTIDASE CWLK"/>
    <property type="match status" value="1"/>
</dbReference>
<dbReference type="SUPFAM" id="SSF47090">
    <property type="entry name" value="PGBD-like"/>
    <property type="match status" value="1"/>
</dbReference>
<evidence type="ECO:0000313" key="4">
    <source>
        <dbReference type="EMBL" id="MBM3274042.1"/>
    </source>
</evidence>
<feature type="region of interest" description="Disordered" evidence="1">
    <location>
        <begin position="1"/>
        <end position="35"/>
    </location>
</feature>
<dbReference type="InterPro" id="IPR036366">
    <property type="entry name" value="PGBDSf"/>
</dbReference>
<dbReference type="Gene3D" id="3.30.1380.10">
    <property type="match status" value="1"/>
</dbReference>
<dbReference type="Pfam" id="PF02557">
    <property type="entry name" value="VanY"/>
    <property type="match status" value="1"/>
</dbReference>
<dbReference type="AlphaFoldDB" id="A0A937X3C7"/>
<dbReference type="InterPro" id="IPR003709">
    <property type="entry name" value="VanY-like_core_dom"/>
</dbReference>
<dbReference type="InterPro" id="IPR009045">
    <property type="entry name" value="Zn_M74/Hedgehog-like"/>
</dbReference>
<evidence type="ECO:0000313" key="5">
    <source>
        <dbReference type="Proteomes" id="UP000703893"/>
    </source>
</evidence>
<dbReference type="EMBL" id="VGJX01000106">
    <property type="protein sequence ID" value="MBM3274042.1"/>
    <property type="molecule type" value="Genomic_DNA"/>
</dbReference>
<feature type="compositionally biased region" description="Basic and acidic residues" evidence="1">
    <location>
        <begin position="10"/>
        <end position="19"/>
    </location>
</feature>
<sequence>MPGQKPKAVPGDEPKREPETGGGSGPLLRRGAKGKAVAELQKRLAEFGCNPGPIDGDFGPRTQAAVRRFQDRHGLAVDGIVGPKTWDKLGIKVSSEVHYPARPGGRNSDKHVDIGGPQPAVVRQGKYIGAGIAERFDRMVAAASKDGVQLVISSGMRTRAEQQALWNANPNPRYVARPGTSNHEKGNAIDFSNTPGAWAWLKRNSTRFGFHNYPPEPWHYSLDGH</sequence>
<accession>A0A937X3C7</accession>
<reference evidence="4 5" key="1">
    <citation type="submission" date="2019-03" db="EMBL/GenBank/DDBJ databases">
        <title>Lake Tanganyika Metagenome-Assembled Genomes (MAGs).</title>
        <authorList>
            <person name="Tran P."/>
        </authorList>
    </citation>
    <scope>NUCLEOTIDE SEQUENCE [LARGE SCALE GENOMIC DNA]</scope>
    <source>
        <strain evidence="4">K_DeepCast_65m_m2_236</strain>
    </source>
</reference>
<proteinExistence type="predicted"/>
<dbReference type="Pfam" id="PF01471">
    <property type="entry name" value="PG_binding_1"/>
    <property type="match status" value="1"/>
</dbReference>
<dbReference type="CDD" id="cd14814">
    <property type="entry name" value="Peptidase_M15"/>
    <property type="match status" value="1"/>
</dbReference>
<dbReference type="Gene3D" id="1.10.101.10">
    <property type="entry name" value="PGBD-like superfamily/PGBD"/>
    <property type="match status" value="1"/>
</dbReference>
<protein>
    <submittedName>
        <fullName evidence="4">Peptidoglycan-binding protein</fullName>
    </submittedName>
</protein>
<name>A0A937X3C7_9BACT</name>
<dbReference type="PANTHER" id="PTHR34385">
    <property type="entry name" value="D-ALANYL-D-ALANINE CARBOXYPEPTIDASE"/>
    <property type="match status" value="1"/>
</dbReference>
<dbReference type="Proteomes" id="UP000703893">
    <property type="component" value="Unassembled WGS sequence"/>
</dbReference>
<feature type="domain" description="Peptidoglycan binding-like" evidence="2">
    <location>
        <begin position="34"/>
        <end position="89"/>
    </location>
</feature>
<comment type="caution">
    <text evidence="4">The sequence shown here is derived from an EMBL/GenBank/DDBJ whole genome shotgun (WGS) entry which is preliminary data.</text>
</comment>
<gene>
    <name evidence="4" type="ORF">FJZ00_02730</name>
</gene>
<dbReference type="InterPro" id="IPR002477">
    <property type="entry name" value="Peptidoglycan-bd-like"/>
</dbReference>
<dbReference type="SUPFAM" id="SSF55166">
    <property type="entry name" value="Hedgehog/DD-peptidase"/>
    <property type="match status" value="1"/>
</dbReference>
<dbReference type="GO" id="GO:0006508">
    <property type="term" value="P:proteolysis"/>
    <property type="evidence" value="ECO:0007669"/>
    <property type="project" value="InterPro"/>
</dbReference>
<feature type="domain" description="D-alanyl-D-alanine carboxypeptidase-like core" evidence="3">
    <location>
        <begin position="128"/>
        <end position="221"/>
    </location>
</feature>
<dbReference type="InterPro" id="IPR036365">
    <property type="entry name" value="PGBD-like_sf"/>
</dbReference>